<proteinExistence type="predicted"/>
<evidence type="ECO:0000313" key="1">
    <source>
        <dbReference type="EMBL" id="SVD33289.1"/>
    </source>
</evidence>
<gene>
    <name evidence="1" type="ORF">METZ01_LOCUS386143</name>
</gene>
<sequence length="62" mass="7366">MKKSPVNGKTLLIDTPTLPPSWALLERELIRVQTLACQEFFNRYFDERGYLLPRWGGERWAR</sequence>
<dbReference type="AlphaFoldDB" id="A0A382UGB3"/>
<accession>A0A382UGB3</accession>
<dbReference type="EMBL" id="UINC01144026">
    <property type="protein sequence ID" value="SVD33289.1"/>
    <property type="molecule type" value="Genomic_DNA"/>
</dbReference>
<protein>
    <submittedName>
        <fullName evidence="1">Uncharacterized protein</fullName>
    </submittedName>
</protein>
<reference evidence="1" key="1">
    <citation type="submission" date="2018-05" db="EMBL/GenBank/DDBJ databases">
        <authorList>
            <person name="Lanie J.A."/>
            <person name="Ng W.-L."/>
            <person name="Kazmierczak K.M."/>
            <person name="Andrzejewski T.M."/>
            <person name="Davidsen T.M."/>
            <person name="Wayne K.J."/>
            <person name="Tettelin H."/>
            <person name="Glass J.I."/>
            <person name="Rusch D."/>
            <person name="Podicherti R."/>
            <person name="Tsui H.-C.T."/>
            <person name="Winkler M.E."/>
        </authorList>
    </citation>
    <scope>NUCLEOTIDE SEQUENCE</scope>
</reference>
<organism evidence="1">
    <name type="scientific">marine metagenome</name>
    <dbReference type="NCBI Taxonomy" id="408172"/>
    <lineage>
        <taxon>unclassified sequences</taxon>
        <taxon>metagenomes</taxon>
        <taxon>ecological metagenomes</taxon>
    </lineage>
</organism>
<feature type="non-terminal residue" evidence="1">
    <location>
        <position position="62"/>
    </location>
</feature>
<name>A0A382UGB3_9ZZZZ</name>